<name>A0A2N7JZZ4_VIBSP</name>
<organism evidence="1 2">
    <name type="scientific">Vibrio splendidus</name>
    <dbReference type="NCBI Taxonomy" id="29497"/>
    <lineage>
        <taxon>Bacteria</taxon>
        <taxon>Pseudomonadati</taxon>
        <taxon>Pseudomonadota</taxon>
        <taxon>Gammaproteobacteria</taxon>
        <taxon>Vibrionales</taxon>
        <taxon>Vibrionaceae</taxon>
        <taxon>Vibrio</taxon>
    </lineage>
</organism>
<evidence type="ECO:0000313" key="1">
    <source>
        <dbReference type="EMBL" id="PMM66252.1"/>
    </source>
</evidence>
<dbReference type="RefSeq" id="WP_102550868.1">
    <property type="nucleotide sequence ID" value="NZ_MCZF01000009.1"/>
</dbReference>
<dbReference type="AlphaFoldDB" id="A0A2N7JZZ4"/>
<evidence type="ECO:0000313" key="2">
    <source>
        <dbReference type="Proteomes" id="UP000235533"/>
    </source>
</evidence>
<dbReference type="Proteomes" id="UP000235533">
    <property type="component" value="Unassembled WGS sequence"/>
</dbReference>
<protein>
    <submittedName>
        <fullName evidence="1">Ribonuclease activity regulator protein RraA</fullName>
    </submittedName>
</protein>
<accession>A0A2N7JZZ4</accession>
<proteinExistence type="predicted"/>
<gene>
    <name evidence="1" type="ORF">BCT54_15775</name>
</gene>
<dbReference type="EMBL" id="MCZF01000009">
    <property type="protein sequence ID" value="PMM66252.1"/>
    <property type="molecule type" value="Genomic_DNA"/>
</dbReference>
<reference evidence="2" key="1">
    <citation type="submission" date="2016-07" db="EMBL/GenBank/DDBJ databases">
        <title>Nontailed viruses are major unrecognized killers of bacteria in the ocean.</title>
        <authorList>
            <person name="Kauffman K."/>
            <person name="Hussain F."/>
            <person name="Yang J."/>
            <person name="Arevalo P."/>
            <person name="Brown J."/>
            <person name="Cutler M."/>
            <person name="Kelly L."/>
            <person name="Polz M.F."/>
        </authorList>
    </citation>
    <scope>NUCLEOTIDE SEQUENCE [LARGE SCALE GENOMIC DNA]</scope>
    <source>
        <strain evidence="2">10N.261.48.B5</strain>
    </source>
</reference>
<comment type="caution">
    <text evidence="1">The sequence shown here is derived from an EMBL/GenBank/DDBJ whole genome shotgun (WGS) entry which is preliminary data.</text>
</comment>
<sequence>MLLYVIKINPLFSLFYAQSNNNKKLIEHIYLLDSEDSFQLPWFIFLSLAGEM</sequence>